<evidence type="ECO:0000313" key="3">
    <source>
        <dbReference type="EMBL" id="GAA0147271.1"/>
    </source>
</evidence>
<gene>
    <name evidence="3" type="ORF">LIER_07012</name>
</gene>
<comment type="similarity">
    <text evidence="1">Belongs to the LOR family.</text>
</comment>
<dbReference type="PANTHER" id="PTHR31087:SF22">
    <property type="entry name" value="PROTEIN LURP-ONE-RELATED 8"/>
    <property type="match status" value="1"/>
</dbReference>
<evidence type="ECO:0008006" key="5">
    <source>
        <dbReference type="Google" id="ProtNLM"/>
    </source>
</evidence>
<dbReference type="InterPro" id="IPR038595">
    <property type="entry name" value="LOR_sf"/>
</dbReference>
<dbReference type="SUPFAM" id="SSF54518">
    <property type="entry name" value="Tubby C-terminal domain-like"/>
    <property type="match status" value="1"/>
</dbReference>
<dbReference type="AlphaFoldDB" id="A0AAV3P7F6"/>
<feature type="region of interest" description="Disordered" evidence="2">
    <location>
        <begin position="1"/>
        <end position="32"/>
    </location>
</feature>
<feature type="compositionally biased region" description="Basic and acidic residues" evidence="2">
    <location>
        <begin position="16"/>
        <end position="32"/>
    </location>
</feature>
<evidence type="ECO:0000256" key="1">
    <source>
        <dbReference type="ARBA" id="ARBA00005437"/>
    </source>
</evidence>
<evidence type="ECO:0000313" key="4">
    <source>
        <dbReference type="Proteomes" id="UP001454036"/>
    </source>
</evidence>
<proteinExistence type="inferred from homology"/>
<organism evidence="3 4">
    <name type="scientific">Lithospermum erythrorhizon</name>
    <name type="common">Purple gromwell</name>
    <name type="synonym">Lithospermum officinale var. erythrorhizon</name>
    <dbReference type="NCBI Taxonomy" id="34254"/>
    <lineage>
        <taxon>Eukaryota</taxon>
        <taxon>Viridiplantae</taxon>
        <taxon>Streptophyta</taxon>
        <taxon>Embryophyta</taxon>
        <taxon>Tracheophyta</taxon>
        <taxon>Spermatophyta</taxon>
        <taxon>Magnoliopsida</taxon>
        <taxon>eudicotyledons</taxon>
        <taxon>Gunneridae</taxon>
        <taxon>Pentapetalae</taxon>
        <taxon>asterids</taxon>
        <taxon>lamiids</taxon>
        <taxon>Boraginales</taxon>
        <taxon>Boraginaceae</taxon>
        <taxon>Boraginoideae</taxon>
        <taxon>Lithospermeae</taxon>
        <taxon>Lithospermum</taxon>
    </lineage>
</organism>
<sequence length="232" mass="25449">MTKIHPNGRATGGSLDLEKVHNKSPTNDHDEGGATVLTVWKKSLLLNCQGFTVYDSNGSIIFRVDNYLAGNKDQIVLMDASGGALLNIRRKKLSLADNWVVYDGDTSTNPRYSVTKHMNLLSNNKTLAHVTSITPNKNNKIHVGEDGSSSSPKKNKSPIFEIEGSYTRRCCSIYDSVGRKKVAEIKRKEAAKGMVLGVDVFSLVLQREQIDLAFAMSLVLVLDQMYGSSPST</sequence>
<protein>
    <recommendedName>
        <fullName evidence="5">Protein LURP-one-related 8</fullName>
    </recommendedName>
</protein>
<dbReference type="InterPro" id="IPR007612">
    <property type="entry name" value="LOR"/>
</dbReference>
<dbReference type="PANTHER" id="PTHR31087">
    <property type="match status" value="1"/>
</dbReference>
<dbReference type="Pfam" id="PF04525">
    <property type="entry name" value="LOR"/>
    <property type="match status" value="1"/>
</dbReference>
<accession>A0AAV3P7F6</accession>
<dbReference type="InterPro" id="IPR025659">
    <property type="entry name" value="Tubby-like_C"/>
</dbReference>
<evidence type="ECO:0000256" key="2">
    <source>
        <dbReference type="SAM" id="MobiDB-lite"/>
    </source>
</evidence>
<dbReference type="Gene3D" id="2.40.160.200">
    <property type="entry name" value="LURP1-related"/>
    <property type="match status" value="1"/>
</dbReference>
<name>A0AAV3P7F6_LITER</name>
<comment type="caution">
    <text evidence="3">The sequence shown here is derived from an EMBL/GenBank/DDBJ whole genome shotgun (WGS) entry which is preliminary data.</text>
</comment>
<feature type="region of interest" description="Disordered" evidence="2">
    <location>
        <begin position="138"/>
        <end position="158"/>
    </location>
</feature>
<reference evidence="3 4" key="1">
    <citation type="submission" date="2024-01" db="EMBL/GenBank/DDBJ databases">
        <title>The complete chloroplast genome sequence of Lithospermum erythrorhizon: insights into the phylogenetic relationship among Boraginaceae species and the maternal lineages of purple gromwells.</title>
        <authorList>
            <person name="Okada T."/>
            <person name="Watanabe K."/>
        </authorList>
    </citation>
    <scope>NUCLEOTIDE SEQUENCE [LARGE SCALE GENOMIC DNA]</scope>
</reference>
<keyword evidence="4" id="KW-1185">Reference proteome</keyword>
<dbReference type="EMBL" id="BAABME010001058">
    <property type="protein sequence ID" value="GAA0147271.1"/>
    <property type="molecule type" value="Genomic_DNA"/>
</dbReference>
<dbReference type="Proteomes" id="UP001454036">
    <property type="component" value="Unassembled WGS sequence"/>
</dbReference>